<dbReference type="SUPFAM" id="SSF74788">
    <property type="entry name" value="Cullin repeat-like"/>
    <property type="match status" value="1"/>
</dbReference>
<dbReference type="InterPro" id="IPR036388">
    <property type="entry name" value="WH-like_DNA-bd_sf"/>
</dbReference>
<dbReference type="OrthoDB" id="27073at2759"/>
<dbReference type="Proteomes" id="UP000663832">
    <property type="component" value="Unassembled WGS sequence"/>
</dbReference>
<dbReference type="Pfam" id="PF10557">
    <property type="entry name" value="Cullin_Nedd8"/>
    <property type="match status" value="1"/>
</dbReference>
<reference evidence="8" key="1">
    <citation type="submission" date="2021-02" db="EMBL/GenBank/DDBJ databases">
        <authorList>
            <person name="Nowell W R."/>
        </authorList>
    </citation>
    <scope>NUCLEOTIDE SEQUENCE</scope>
</reference>
<dbReference type="GO" id="GO:0031625">
    <property type="term" value="F:ubiquitin protein ligase binding"/>
    <property type="evidence" value="ECO:0007669"/>
    <property type="project" value="InterPro"/>
</dbReference>
<dbReference type="EMBL" id="CAJNOI010000251">
    <property type="protein sequence ID" value="CAF1209953.1"/>
    <property type="molecule type" value="Genomic_DNA"/>
</dbReference>
<evidence type="ECO:0000256" key="4">
    <source>
        <dbReference type="PROSITE-ProRule" id="PRU00330"/>
    </source>
</evidence>
<dbReference type="InterPro" id="IPR059120">
    <property type="entry name" value="Cullin-like_AB"/>
</dbReference>
<dbReference type="SUPFAM" id="SSF75632">
    <property type="entry name" value="Cullin homology domain"/>
    <property type="match status" value="1"/>
</dbReference>
<name>A0A814X256_9BILA</name>
<dbReference type="InterPro" id="IPR019559">
    <property type="entry name" value="Cullin_neddylation_domain"/>
</dbReference>
<organism evidence="8 10">
    <name type="scientific">Adineta steineri</name>
    <dbReference type="NCBI Taxonomy" id="433720"/>
    <lineage>
        <taxon>Eukaryota</taxon>
        <taxon>Metazoa</taxon>
        <taxon>Spiralia</taxon>
        <taxon>Gnathifera</taxon>
        <taxon>Rotifera</taxon>
        <taxon>Eurotatoria</taxon>
        <taxon>Bdelloidea</taxon>
        <taxon>Adinetida</taxon>
        <taxon>Adinetidae</taxon>
        <taxon>Adineta</taxon>
    </lineage>
</organism>
<comment type="similarity">
    <text evidence="1 4 5">Belongs to the cullin family.</text>
</comment>
<dbReference type="SMART" id="SM00182">
    <property type="entry name" value="CULLIN"/>
    <property type="match status" value="1"/>
</dbReference>
<evidence type="ECO:0000259" key="6">
    <source>
        <dbReference type="PROSITE" id="PS50069"/>
    </source>
</evidence>
<dbReference type="AlphaFoldDB" id="A0A814X256"/>
<dbReference type="GO" id="GO:0006511">
    <property type="term" value="P:ubiquitin-dependent protein catabolic process"/>
    <property type="evidence" value="ECO:0007669"/>
    <property type="project" value="InterPro"/>
</dbReference>
<dbReference type="SMART" id="SM00884">
    <property type="entry name" value="Cullin_Nedd8"/>
    <property type="match status" value="1"/>
</dbReference>
<keyword evidence="9" id="KW-1185">Reference proteome</keyword>
<comment type="caution">
    <text evidence="8">The sequence shown here is derived from an EMBL/GenBank/DDBJ whole genome shotgun (WGS) entry which is preliminary data.</text>
</comment>
<dbReference type="PANTHER" id="PTHR11932">
    <property type="entry name" value="CULLIN"/>
    <property type="match status" value="1"/>
</dbReference>
<dbReference type="Gene3D" id="1.20.1310.10">
    <property type="entry name" value="Cullin Repeats"/>
    <property type="match status" value="3"/>
</dbReference>
<evidence type="ECO:0000256" key="2">
    <source>
        <dbReference type="ARBA" id="ARBA00022499"/>
    </source>
</evidence>
<evidence type="ECO:0000313" key="10">
    <source>
        <dbReference type="Proteomes" id="UP000663877"/>
    </source>
</evidence>
<dbReference type="InterPro" id="IPR016158">
    <property type="entry name" value="Cullin_homology"/>
</dbReference>
<dbReference type="PROSITE" id="PS50069">
    <property type="entry name" value="CULLIN_2"/>
    <property type="match status" value="1"/>
</dbReference>
<proteinExistence type="inferred from homology"/>
<evidence type="ECO:0000313" key="7">
    <source>
        <dbReference type="EMBL" id="CAF0901447.1"/>
    </source>
</evidence>
<dbReference type="FunFam" id="1.10.10.10:FF:000014">
    <property type="entry name" value="Cullin 1"/>
    <property type="match status" value="1"/>
</dbReference>
<evidence type="ECO:0000256" key="5">
    <source>
        <dbReference type="RuleBase" id="RU003829"/>
    </source>
</evidence>
<gene>
    <name evidence="8" type="ORF">BJG266_LOCUS27383</name>
    <name evidence="7" type="ORF">QVE165_LOCUS9498</name>
</gene>
<dbReference type="FunFam" id="1.20.1310.10:FF:000002">
    <property type="entry name" value="cullin-3 isoform X1"/>
    <property type="match status" value="1"/>
</dbReference>
<dbReference type="EMBL" id="CAJNOM010000043">
    <property type="protein sequence ID" value="CAF0901447.1"/>
    <property type="molecule type" value="Genomic_DNA"/>
</dbReference>
<dbReference type="Gene3D" id="1.10.10.10">
    <property type="entry name" value="Winged helix-like DNA-binding domain superfamily/Winged helix DNA-binding domain"/>
    <property type="match status" value="1"/>
</dbReference>
<dbReference type="Pfam" id="PF00888">
    <property type="entry name" value="Cullin"/>
    <property type="match status" value="1"/>
</dbReference>
<dbReference type="SUPFAM" id="SSF46785">
    <property type="entry name" value="Winged helix' DNA-binding domain"/>
    <property type="match status" value="1"/>
</dbReference>
<sequence length="501" mass="59456">MCRKVNNACRYLNQHWVQREWNAGRRDIVEINVLSQRIWKDNFFKPLFLRMTQACFNLIKLTRFYKPISQIPKLKNEVAKLIETHIFMKGINAIKYVNEKDPKLYIETILDIHKKYLQFVQDTFDGEQIFITAFDKACGKLINNVTTEAGNSSIKSSELLVRYCDALSKKGTKNIEETDFEEEFNKIMIVFNYIEDKDIFERLYRNRLAKRLIGQLSDSDDYEKFMVLQLQRKCGFEYTTKLERMLQDVDVSKTLTSDYEKYCENHHITDIVDFSIMVLTSNSWSFPEIPNLVLPIELKSTSNNFIDFYNHDHNGRKLKWLHQHSKGELQTSFTSQKYIFQVSTYQMAVLLLFNKFLIWTVERLHDETQIKLDTLLQVISNEDFKHTNIQMNYVIHLSNDFKSKKLRLNLNVPLKYIDQKSISVDDTINNDRRMVIQATIVRIMKARQILEYPLLIQEVIQQLTPRFIPKIPVIKKTIDTLIENQYLERQSDDKNILKYLA</sequence>
<dbReference type="GO" id="GO:0031461">
    <property type="term" value="C:cullin-RING ubiquitin ligase complex"/>
    <property type="evidence" value="ECO:0007669"/>
    <property type="project" value="InterPro"/>
</dbReference>
<dbReference type="PROSITE" id="PS01256">
    <property type="entry name" value="CULLIN_1"/>
    <property type="match status" value="1"/>
</dbReference>
<protein>
    <recommendedName>
        <fullName evidence="6">Cullin family profile domain-containing protein</fullName>
    </recommendedName>
</protein>
<evidence type="ECO:0000256" key="1">
    <source>
        <dbReference type="ARBA" id="ARBA00006019"/>
    </source>
</evidence>
<dbReference type="Proteomes" id="UP000663877">
    <property type="component" value="Unassembled WGS sequence"/>
</dbReference>
<dbReference type="InterPro" id="IPR016157">
    <property type="entry name" value="Cullin_CS"/>
</dbReference>
<keyword evidence="3" id="KW-0832">Ubl conjugation</keyword>
<dbReference type="InterPro" id="IPR001373">
    <property type="entry name" value="Cullin_N"/>
</dbReference>
<evidence type="ECO:0000313" key="8">
    <source>
        <dbReference type="EMBL" id="CAF1209953.1"/>
    </source>
</evidence>
<evidence type="ECO:0000313" key="9">
    <source>
        <dbReference type="Proteomes" id="UP000663832"/>
    </source>
</evidence>
<dbReference type="InterPro" id="IPR036317">
    <property type="entry name" value="Cullin_homology_sf"/>
</dbReference>
<feature type="domain" description="Cullin family profile" evidence="6">
    <location>
        <begin position="155"/>
        <end position="379"/>
    </location>
</feature>
<dbReference type="InterPro" id="IPR036390">
    <property type="entry name" value="WH_DNA-bd_sf"/>
</dbReference>
<dbReference type="Pfam" id="PF26557">
    <property type="entry name" value="Cullin_AB"/>
    <property type="match status" value="1"/>
</dbReference>
<evidence type="ECO:0000256" key="3">
    <source>
        <dbReference type="ARBA" id="ARBA00022843"/>
    </source>
</evidence>
<dbReference type="InterPro" id="IPR016159">
    <property type="entry name" value="Cullin_repeat-like_dom_sf"/>
</dbReference>
<dbReference type="InterPro" id="IPR045093">
    <property type="entry name" value="Cullin"/>
</dbReference>
<accession>A0A814X256</accession>
<keyword evidence="2" id="KW-1017">Isopeptide bond</keyword>
<dbReference type="Gene3D" id="3.30.230.130">
    <property type="entry name" value="Cullin, Chain C, Domain 2"/>
    <property type="match status" value="1"/>
</dbReference>